<evidence type="ECO:0008006" key="3">
    <source>
        <dbReference type="Google" id="ProtNLM"/>
    </source>
</evidence>
<gene>
    <name evidence="1" type="ORF">J1N35_042463</name>
</gene>
<dbReference type="EMBL" id="JAIQCV010000012">
    <property type="protein sequence ID" value="KAH1040720.1"/>
    <property type="molecule type" value="Genomic_DNA"/>
</dbReference>
<dbReference type="GO" id="GO:0005886">
    <property type="term" value="C:plasma membrane"/>
    <property type="evidence" value="ECO:0007669"/>
    <property type="project" value="TreeGrafter"/>
</dbReference>
<dbReference type="InterPro" id="IPR011009">
    <property type="entry name" value="Kinase-like_dom_sf"/>
</dbReference>
<dbReference type="PANTHER" id="PTHR27003:SF330">
    <property type="entry name" value="PROTEIN KINASE DOMAIN-CONTAINING PROTEIN"/>
    <property type="match status" value="1"/>
</dbReference>
<keyword evidence="2" id="KW-1185">Reference proteome</keyword>
<name>A0A9D3ZJL8_9ROSI</name>
<dbReference type="PANTHER" id="PTHR27003">
    <property type="entry name" value="OS07G0166700 PROTEIN"/>
    <property type="match status" value="1"/>
</dbReference>
<reference evidence="1 2" key="1">
    <citation type="journal article" date="2021" name="Plant Biotechnol. J.">
        <title>Multi-omics assisted identification of the key and species-specific regulatory components of drought-tolerant mechanisms in Gossypium stocksii.</title>
        <authorList>
            <person name="Yu D."/>
            <person name="Ke L."/>
            <person name="Zhang D."/>
            <person name="Wu Y."/>
            <person name="Sun Y."/>
            <person name="Mei J."/>
            <person name="Sun J."/>
            <person name="Sun Y."/>
        </authorList>
    </citation>
    <scope>NUCLEOTIDE SEQUENCE [LARGE SCALE GENOMIC DNA]</scope>
    <source>
        <strain evidence="2">cv. E1</strain>
        <tissue evidence="1">Leaf</tissue>
    </source>
</reference>
<organism evidence="1 2">
    <name type="scientific">Gossypium stocksii</name>
    <dbReference type="NCBI Taxonomy" id="47602"/>
    <lineage>
        <taxon>Eukaryota</taxon>
        <taxon>Viridiplantae</taxon>
        <taxon>Streptophyta</taxon>
        <taxon>Embryophyta</taxon>
        <taxon>Tracheophyta</taxon>
        <taxon>Spermatophyta</taxon>
        <taxon>Magnoliopsida</taxon>
        <taxon>eudicotyledons</taxon>
        <taxon>Gunneridae</taxon>
        <taxon>Pentapetalae</taxon>
        <taxon>rosids</taxon>
        <taxon>malvids</taxon>
        <taxon>Malvales</taxon>
        <taxon>Malvaceae</taxon>
        <taxon>Malvoideae</taxon>
        <taxon>Gossypium</taxon>
    </lineage>
</organism>
<dbReference type="GO" id="GO:0004714">
    <property type="term" value="F:transmembrane receptor protein tyrosine kinase activity"/>
    <property type="evidence" value="ECO:0007669"/>
    <property type="project" value="InterPro"/>
</dbReference>
<accession>A0A9D3ZJL8</accession>
<proteinExistence type="predicted"/>
<dbReference type="InterPro" id="IPR045272">
    <property type="entry name" value="ANXUR1/2-like"/>
</dbReference>
<dbReference type="Proteomes" id="UP000828251">
    <property type="component" value="Unassembled WGS sequence"/>
</dbReference>
<dbReference type="GO" id="GO:0009506">
    <property type="term" value="C:plasmodesma"/>
    <property type="evidence" value="ECO:0007669"/>
    <property type="project" value="TreeGrafter"/>
</dbReference>
<protein>
    <recommendedName>
        <fullName evidence="3">Serine-threonine/tyrosine-protein kinase catalytic domain-containing protein</fullName>
    </recommendedName>
</protein>
<dbReference type="AlphaFoldDB" id="A0A9D3ZJL8"/>
<comment type="caution">
    <text evidence="1">The sequence shown here is derived from an EMBL/GenBank/DDBJ whole genome shotgun (WGS) entry which is preliminary data.</text>
</comment>
<dbReference type="SUPFAM" id="SSF56112">
    <property type="entry name" value="Protein kinase-like (PK-like)"/>
    <property type="match status" value="1"/>
</dbReference>
<dbReference type="OrthoDB" id="1564388at2759"/>
<dbReference type="Gene3D" id="1.10.510.10">
    <property type="entry name" value="Transferase(Phosphotransferase) domain 1"/>
    <property type="match status" value="1"/>
</dbReference>
<evidence type="ECO:0000313" key="2">
    <source>
        <dbReference type="Proteomes" id="UP000828251"/>
    </source>
</evidence>
<evidence type="ECO:0000313" key="1">
    <source>
        <dbReference type="EMBL" id="KAH1040720.1"/>
    </source>
</evidence>
<sequence>MTEYQRQKLAEKSDVYSFGVVLIELLFARPAVLRSVKNEDYGKVNLADRALNCYQMGTLEQNIDPFLQGKINPECFKTFTGIAKKCLADKEATDLVWGKYCETWSWHGGRS</sequence>